<keyword evidence="3" id="KW-0238">DNA-binding</keyword>
<accession>A0A923FXF9</accession>
<evidence type="ECO:0000259" key="5">
    <source>
        <dbReference type="PROSITE" id="PS50931"/>
    </source>
</evidence>
<dbReference type="InterPro" id="IPR036390">
    <property type="entry name" value="WH_DNA-bd_sf"/>
</dbReference>
<dbReference type="SUPFAM" id="SSF53850">
    <property type="entry name" value="Periplasmic binding protein-like II"/>
    <property type="match status" value="1"/>
</dbReference>
<dbReference type="InterPro" id="IPR000847">
    <property type="entry name" value="LysR_HTH_N"/>
</dbReference>
<dbReference type="InterPro" id="IPR005119">
    <property type="entry name" value="LysR_subst-bd"/>
</dbReference>
<dbReference type="PANTHER" id="PTHR30537">
    <property type="entry name" value="HTH-TYPE TRANSCRIPTIONAL REGULATOR"/>
    <property type="match status" value="1"/>
</dbReference>
<dbReference type="EMBL" id="JABWRE020000001">
    <property type="protein sequence ID" value="MBV4537460.1"/>
    <property type="molecule type" value="Genomic_DNA"/>
</dbReference>
<dbReference type="PROSITE" id="PS50931">
    <property type="entry name" value="HTH_LYSR"/>
    <property type="match status" value="1"/>
</dbReference>
<evidence type="ECO:0000256" key="2">
    <source>
        <dbReference type="ARBA" id="ARBA00023015"/>
    </source>
</evidence>
<keyword evidence="4" id="KW-0804">Transcription</keyword>
<evidence type="ECO:0000313" key="6">
    <source>
        <dbReference type="EMBL" id="MBC3441124.1"/>
    </source>
</evidence>
<evidence type="ECO:0000313" key="7">
    <source>
        <dbReference type="EMBL" id="MBV4537460.1"/>
    </source>
</evidence>
<dbReference type="Pfam" id="PF03466">
    <property type="entry name" value="LysR_substrate"/>
    <property type="match status" value="1"/>
</dbReference>
<organism evidence="6">
    <name type="scientific">Pseudomonas urmiensis</name>
    <dbReference type="NCBI Taxonomy" id="2745493"/>
    <lineage>
        <taxon>Bacteria</taxon>
        <taxon>Pseudomonadati</taxon>
        <taxon>Pseudomonadota</taxon>
        <taxon>Gammaproteobacteria</taxon>
        <taxon>Pseudomonadales</taxon>
        <taxon>Pseudomonadaceae</taxon>
        <taxon>Pseudomonas</taxon>
    </lineage>
</organism>
<reference evidence="7" key="3">
    <citation type="submission" date="2021-06" db="EMBL/GenBank/DDBJ databases">
        <title>Updating the genus Pseudomonas: Description of 43 new species and partition of the Pseudomonas putida group.</title>
        <authorList>
            <person name="Girard L."/>
            <person name="Lood C."/>
            <person name="Vandamme P."/>
            <person name="Rokni-Zadeh H."/>
            <person name="Van Noort V."/>
            <person name="Hofte M."/>
            <person name="Lavigne R."/>
            <person name="De Mot R."/>
        </authorList>
    </citation>
    <scope>NUCLEOTIDE SEQUENCE</scope>
    <source>
        <strain evidence="7">SWRI10</strain>
    </source>
</reference>
<dbReference type="GO" id="GO:0006351">
    <property type="term" value="P:DNA-templated transcription"/>
    <property type="evidence" value="ECO:0007669"/>
    <property type="project" value="TreeGrafter"/>
</dbReference>
<reference evidence="6" key="2">
    <citation type="submission" date="2020-07" db="EMBL/GenBank/DDBJ databases">
        <authorList>
            <person name="Lood C."/>
            <person name="Girard L."/>
        </authorList>
    </citation>
    <scope>NUCLEOTIDE SEQUENCE</scope>
    <source>
        <strain evidence="6">SWRI10</strain>
    </source>
</reference>
<comment type="caution">
    <text evidence="6">The sequence shown here is derived from an EMBL/GenBank/DDBJ whole genome shotgun (WGS) entry which is preliminary data.</text>
</comment>
<evidence type="ECO:0000256" key="1">
    <source>
        <dbReference type="ARBA" id="ARBA00009437"/>
    </source>
</evidence>
<dbReference type="Gene3D" id="1.10.10.10">
    <property type="entry name" value="Winged helix-like DNA-binding domain superfamily/Winged helix DNA-binding domain"/>
    <property type="match status" value="1"/>
</dbReference>
<dbReference type="SUPFAM" id="SSF46785">
    <property type="entry name" value="Winged helix' DNA-binding domain"/>
    <property type="match status" value="1"/>
</dbReference>
<keyword evidence="2" id="KW-0805">Transcription regulation</keyword>
<dbReference type="InterPro" id="IPR058163">
    <property type="entry name" value="LysR-type_TF_proteobact-type"/>
</dbReference>
<evidence type="ECO:0000256" key="4">
    <source>
        <dbReference type="ARBA" id="ARBA00023163"/>
    </source>
</evidence>
<dbReference type="GO" id="GO:0003700">
    <property type="term" value="F:DNA-binding transcription factor activity"/>
    <property type="evidence" value="ECO:0007669"/>
    <property type="project" value="InterPro"/>
</dbReference>
<dbReference type="AlphaFoldDB" id="A0A923FXF9"/>
<dbReference type="FunFam" id="1.10.10.10:FF:000001">
    <property type="entry name" value="LysR family transcriptional regulator"/>
    <property type="match status" value="1"/>
</dbReference>
<dbReference type="CDD" id="cd08422">
    <property type="entry name" value="PBP2_CrgA_like"/>
    <property type="match status" value="1"/>
</dbReference>
<dbReference type="EMBL" id="JABWRE010000006">
    <property type="protein sequence ID" value="MBC3441124.1"/>
    <property type="molecule type" value="Genomic_DNA"/>
</dbReference>
<dbReference type="InterPro" id="IPR036388">
    <property type="entry name" value="WH-like_DNA-bd_sf"/>
</dbReference>
<reference evidence="6" key="1">
    <citation type="journal article" date="2020" name="Microorganisms">
        <title>Reliable Identification of Environmental Pseudomonas Isolates Using the rpoD Gene.</title>
        <authorList>
            <consortium name="The Broad Institute Genome Sequencing Platform"/>
            <person name="Girard L."/>
            <person name="Lood C."/>
            <person name="Rokni-Zadeh H."/>
            <person name="van Noort V."/>
            <person name="Lavigne R."/>
            <person name="De Mot R."/>
        </authorList>
    </citation>
    <scope>NUCLEOTIDE SEQUENCE</scope>
    <source>
        <strain evidence="6">SWRI10</strain>
    </source>
</reference>
<dbReference type="RefSeq" id="WP_186554675.1">
    <property type="nucleotide sequence ID" value="NZ_JABWRE020000001.1"/>
</dbReference>
<dbReference type="PANTHER" id="PTHR30537:SF17">
    <property type="entry name" value="LYSR-FAMILY REGULATORY PROTEIN"/>
    <property type="match status" value="1"/>
</dbReference>
<gene>
    <name evidence="7" type="ORF">HU737_015930</name>
    <name evidence="6" type="ORF">HU737_10550</name>
</gene>
<comment type="similarity">
    <text evidence="1">Belongs to the LysR transcriptional regulatory family.</text>
</comment>
<dbReference type="Pfam" id="PF00126">
    <property type="entry name" value="HTH_1"/>
    <property type="match status" value="1"/>
</dbReference>
<sequence>MDLLNTIRSFSKVVEAGSIAGGARLLGISPAAVSQNLARLEAHLQVRLVSRTTRSMTLTPAGSLYYQRVRQIEHDLALAEQAVSTPDSEPQGRLCIASTSAFGRHVLAPLIPAFSARYPQLSIELITTDRKVNHAREQVDVSLRITPQLEDHLIARHIARIPFICCASPGYLASAGLPPTPQSLRDHRCLVFRYPVDGRFLRWGFVGGGVRFDAQFGQVLISDDIDALTQMALNDGGIARLAEFIVRPYLDAGALVPLFECSEAGLVYAQTEPMDVYLCVTDRFAMTAKVRVFMDYLQECLGQRWGVQADSSV</sequence>
<dbReference type="GO" id="GO:0043565">
    <property type="term" value="F:sequence-specific DNA binding"/>
    <property type="evidence" value="ECO:0007669"/>
    <property type="project" value="TreeGrafter"/>
</dbReference>
<protein>
    <submittedName>
        <fullName evidence="6">LysR family transcriptional regulator</fullName>
    </submittedName>
</protein>
<proteinExistence type="inferred from homology"/>
<name>A0A923FXF9_9PSED</name>
<dbReference type="Proteomes" id="UP000599879">
    <property type="component" value="Unassembled WGS sequence"/>
</dbReference>
<dbReference type="Gene3D" id="3.40.190.290">
    <property type="match status" value="1"/>
</dbReference>
<evidence type="ECO:0000256" key="3">
    <source>
        <dbReference type="ARBA" id="ARBA00023125"/>
    </source>
</evidence>
<feature type="domain" description="HTH lysR-type" evidence="5">
    <location>
        <begin position="1"/>
        <end position="59"/>
    </location>
</feature>